<evidence type="ECO:0000313" key="2">
    <source>
        <dbReference type="Proteomes" id="UP000766595"/>
    </source>
</evidence>
<comment type="caution">
    <text evidence="1">The sequence shown here is derived from an EMBL/GenBank/DDBJ whole genome shotgun (WGS) entry which is preliminary data.</text>
</comment>
<dbReference type="PROSITE" id="PS51257">
    <property type="entry name" value="PROKAR_LIPOPROTEIN"/>
    <property type="match status" value="1"/>
</dbReference>
<accession>A0A947D1U3</accession>
<dbReference type="AlphaFoldDB" id="A0A947D1U3"/>
<name>A0A947D1U3_9HYPH</name>
<evidence type="ECO:0008006" key="3">
    <source>
        <dbReference type="Google" id="ProtNLM"/>
    </source>
</evidence>
<organism evidence="1 2">
    <name type="scientific">Prosthecodimorpha staleyi</name>
    <dbReference type="NCBI Taxonomy" id="2840188"/>
    <lineage>
        <taxon>Bacteria</taxon>
        <taxon>Pseudomonadati</taxon>
        <taxon>Pseudomonadota</taxon>
        <taxon>Alphaproteobacteria</taxon>
        <taxon>Hyphomicrobiales</taxon>
        <taxon>Ancalomicrobiaceae</taxon>
        <taxon>Prosthecodimorpha</taxon>
    </lineage>
</organism>
<dbReference type="RefSeq" id="WP_261968036.1">
    <property type="nucleotide sequence ID" value="NZ_JAHHZF010000003.1"/>
</dbReference>
<gene>
    <name evidence="1" type="ORF">KL771_08090</name>
</gene>
<keyword evidence="2" id="KW-1185">Reference proteome</keyword>
<sequence length="198" mass="20454">MSTPIRFAPIAAGLATALLLAGCGGTMDSIGTTLLSGTKTDGAELDGEAIKARPVCPLIEIRSGTETLPLYETGKQGNADFLRFQISVQRVARECDINGETMSVRVGAAGRVAAGPKGATGKVQVPVRIAAVKGDQVLYTRLNTVTVDVGAPDYSALWSAVDEAMTLPANITSGVTIYVGLDDKPEKPAPKGKKPKAG</sequence>
<dbReference type="Proteomes" id="UP000766595">
    <property type="component" value="Unassembled WGS sequence"/>
</dbReference>
<evidence type="ECO:0000313" key="1">
    <source>
        <dbReference type="EMBL" id="MBT9289408.1"/>
    </source>
</evidence>
<proteinExistence type="predicted"/>
<protein>
    <recommendedName>
        <fullName evidence="3">Lipoprotein</fullName>
    </recommendedName>
</protein>
<reference evidence="1 2" key="1">
    <citation type="submission" date="2021-06" db="EMBL/GenBank/DDBJ databases">
        <authorList>
            <person name="Grouzdev D.S."/>
            <person name="Koziaeva V."/>
        </authorList>
    </citation>
    <scope>NUCLEOTIDE SEQUENCE [LARGE SCALE GENOMIC DNA]</scope>
    <source>
        <strain evidence="1 2">22</strain>
    </source>
</reference>
<dbReference type="EMBL" id="JAHHZF010000003">
    <property type="protein sequence ID" value="MBT9289408.1"/>
    <property type="molecule type" value="Genomic_DNA"/>
</dbReference>